<dbReference type="PROSITE" id="PS51257">
    <property type="entry name" value="PROKAR_LIPOPROTEIN"/>
    <property type="match status" value="1"/>
</dbReference>
<keyword evidence="3" id="KW-1185">Reference proteome</keyword>
<dbReference type="RefSeq" id="WP_074240794.1">
    <property type="nucleotide sequence ID" value="NZ_FSRA01000002.1"/>
</dbReference>
<feature type="domain" description="DUF5689" evidence="1">
    <location>
        <begin position="34"/>
        <end position="224"/>
    </location>
</feature>
<evidence type="ECO:0000313" key="3">
    <source>
        <dbReference type="Proteomes" id="UP000185003"/>
    </source>
</evidence>
<dbReference type="Proteomes" id="UP000185003">
    <property type="component" value="Unassembled WGS sequence"/>
</dbReference>
<dbReference type="OrthoDB" id="1111074at2"/>
<sequence>MKSITIYSFFLLSLCLFMGCEKYGNYPGGEISPYIAIYDIRGMYKGADLTLTKENMLGSTKLSAMVVSDFAGGNMVEGLLIVQDKRRLNELRGIAIPLGADAANYTSGDSLIIEMEGKVLKKVDGRMLITGVTTKDIKKVSSGNAIPAPRVPAHLILANPGKYESTLGVIVKGGFDPLPVPGDVFSGVKTLNDGFANIPLVSDADAEFANTSLPIMANYYGIVYVKPTPKSDSLGVDFRIRRSADVKILSAVVDIPSVVITGLMTDVKGGDGNYEYVQFMATKDINFALTPYAMVATTNPNAAIPTGYPAQGWATGQQRTYKINITTGTVAKGAFFYVGGAGRMINGSGSTAIPATKWVRGLNYTTTDGDGFGTKTGGLFANSGNATGVAIFEGINVTVDSKPVDAMFVNGGGSLYTPTPTPQGYRIPNSDWYDIKNPITLEDQPYYRAGTNTMFVPYLTADQGYFYLLGGEYSIPLAKWTKARTQNYITLEKTSTLADIEGVGAFVLKQ</sequence>
<evidence type="ECO:0000313" key="2">
    <source>
        <dbReference type="EMBL" id="SIO38461.1"/>
    </source>
</evidence>
<dbReference type="Pfam" id="PF18942">
    <property type="entry name" value="DUF5689"/>
    <property type="match status" value="1"/>
</dbReference>
<dbReference type="AlphaFoldDB" id="A0A1N6J2H4"/>
<reference evidence="2 3" key="1">
    <citation type="submission" date="2016-11" db="EMBL/GenBank/DDBJ databases">
        <authorList>
            <person name="Jaros S."/>
            <person name="Januszkiewicz K."/>
            <person name="Wedrychowicz H."/>
        </authorList>
    </citation>
    <scope>NUCLEOTIDE SEQUENCE [LARGE SCALE GENOMIC DNA]</scope>
    <source>
        <strain evidence="2 3">DSM 24787</strain>
    </source>
</reference>
<gene>
    <name evidence="2" type="ORF">SAMN04488055_3571</name>
</gene>
<organism evidence="2 3">
    <name type="scientific">Chitinophaga niabensis</name>
    <dbReference type="NCBI Taxonomy" id="536979"/>
    <lineage>
        <taxon>Bacteria</taxon>
        <taxon>Pseudomonadati</taxon>
        <taxon>Bacteroidota</taxon>
        <taxon>Chitinophagia</taxon>
        <taxon>Chitinophagales</taxon>
        <taxon>Chitinophagaceae</taxon>
        <taxon>Chitinophaga</taxon>
    </lineage>
</organism>
<protein>
    <recommendedName>
        <fullName evidence="1">DUF5689 domain-containing protein</fullName>
    </recommendedName>
</protein>
<name>A0A1N6J2H4_9BACT</name>
<evidence type="ECO:0000259" key="1">
    <source>
        <dbReference type="Pfam" id="PF18942"/>
    </source>
</evidence>
<dbReference type="STRING" id="536979.SAMN04488055_3571"/>
<dbReference type="EMBL" id="FSRA01000002">
    <property type="protein sequence ID" value="SIO38461.1"/>
    <property type="molecule type" value="Genomic_DNA"/>
</dbReference>
<proteinExistence type="predicted"/>
<accession>A0A1N6J2H4</accession>
<dbReference type="InterPro" id="IPR043744">
    <property type="entry name" value="DUF5689"/>
</dbReference>